<reference evidence="2" key="2">
    <citation type="submission" date="2022-01" db="EMBL/GenBank/DDBJ databases">
        <title>Novel bile acid biosynthetic pathways are enriched in the microbiome of centenarians.</title>
        <authorList>
            <person name="Sato Y."/>
            <person name="Atarashi K."/>
            <person name="Plichta R.D."/>
            <person name="Arai Y."/>
            <person name="Sasajima S."/>
            <person name="Kearney M.S."/>
            <person name="Suda W."/>
            <person name="Takeshita K."/>
            <person name="Sasaki T."/>
            <person name="Okamoto S."/>
            <person name="Skelly N.A."/>
            <person name="Okamura Y."/>
            <person name="Vlamakis H."/>
            <person name="Li Y."/>
            <person name="Tanoue T."/>
            <person name="Takei H."/>
            <person name="Nittono H."/>
            <person name="Narushima S."/>
            <person name="Irie J."/>
            <person name="Itoh H."/>
            <person name="Moriya K."/>
            <person name="Sugiura Y."/>
            <person name="Suematsu M."/>
            <person name="Moritoki N."/>
            <person name="Shibata S."/>
            <person name="Littman R.D."/>
            <person name="Fischbach A.M."/>
            <person name="Uwamino Y."/>
            <person name="Inoue T."/>
            <person name="Honda A."/>
            <person name="Hattori M."/>
            <person name="Murai T."/>
            <person name="Xavier J.R."/>
            <person name="Hirose N."/>
            <person name="Honda K."/>
        </authorList>
    </citation>
    <scope>NUCLEOTIDE SEQUENCE</scope>
    <source>
        <strain evidence="2">CE91-St3</strain>
    </source>
</reference>
<dbReference type="GeneID" id="49202947"/>
<dbReference type="Proteomes" id="UP000482671">
    <property type="component" value="Unassembled WGS sequence"/>
</dbReference>
<evidence type="ECO:0000313" key="3">
    <source>
        <dbReference type="EMBL" id="MTU40431.1"/>
    </source>
</evidence>
<dbReference type="EMBL" id="WNDD01000009">
    <property type="protein sequence ID" value="MTV01915.1"/>
    <property type="molecule type" value="Genomic_DNA"/>
</dbReference>
<dbReference type="EMBL" id="BQNZ01000007">
    <property type="protein sequence ID" value="GKH74258.1"/>
    <property type="molecule type" value="Genomic_DNA"/>
</dbReference>
<gene>
    <name evidence="2" type="ORF">CE91St3_41210</name>
    <name evidence="3" type="ORF">GMD82_13400</name>
    <name evidence="4" type="ORF">GMD92_05040</name>
    <name evidence="5" type="ORF">GME02_09615</name>
</gene>
<evidence type="ECO:0000313" key="7">
    <source>
        <dbReference type="Proteomes" id="UP000448908"/>
    </source>
</evidence>
<comment type="caution">
    <text evidence="5">The sequence shown here is derived from an EMBL/GenBank/DDBJ whole genome shotgun (WGS) entry which is preliminary data.</text>
</comment>
<dbReference type="SUPFAM" id="SSF82171">
    <property type="entry name" value="DPP6 N-terminal domain-like"/>
    <property type="match status" value="1"/>
</dbReference>
<dbReference type="Pfam" id="PF07676">
    <property type="entry name" value="PD40"/>
    <property type="match status" value="3"/>
</dbReference>
<evidence type="ECO:0000313" key="6">
    <source>
        <dbReference type="Proteomes" id="UP000434916"/>
    </source>
</evidence>
<sequence>MKRFYCFLVAAILFCACSEDWKNGKRLGEKPVLFPDYAQTTIPYNIAPLNFTVRADGCRVSVLLEAGVVKFKVEAPDGKVRIPEKKWKRLLQEAKDDSVRVTVARKKGDRWEIWQPVSLNVAADPVDPYLVYRLIEPGYALWNKMGIYQRGMESFDETTVYENKMTDYNCVNCHSFCGHDPDKMLFHLRAKLAGTVLVDGDEVELLDTKTDKTISAFTYPYWHPSGRYIAFSINRTTQQLHSTQRTEVYDTASDVIVYDVERHTFLSVPGLASQSSFDTFPSFSPDGKSLFYCTAPACLMPDSIGKLAYSLCCISFDPESGTFGSQVDTLFDARANGKSVSFPRVSPDGRFMLCTLSGYGTFPIWHKDADLYMIDLKSGVGSYPETLNSNDTESYHSWSSNGRWVVFSSRRLDGLYTRPFIAYVGKDGKTGKPFLLPQKEADYYAGLMKSYNIPEFVTGKVTNRSYQIRRLAEQGGISVSCSTF</sequence>
<reference evidence="6 7" key="1">
    <citation type="journal article" date="2019" name="Nat. Med.">
        <title>A library of human gut bacterial isolates paired with longitudinal multiomics data enables mechanistic microbiome research.</title>
        <authorList>
            <person name="Poyet M."/>
            <person name="Groussin M."/>
            <person name="Gibbons S.M."/>
            <person name="Avila-Pacheco J."/>
            <person name="Jiang X."/>
            <person name="Kearney S.M."/>
            <person name="Perrotta A.R."/>
            <person name="Berdy B."/>
            <person name="Zhao S."/>
            <person name="Lieberman T.D."/>
            <person name="Swanson P.K."/>
            <person name="Smith M."/>
            <person name="Roesemann S."/>
            <person name="Alexander J.E."/>
            <person name="Rich S.A."/>
            <person name="Livny J."/>
            <person name="Vlamakis H."/>
            <person name="Clish C."/>
            <person name="Bullock K."/>
            <person name="Deik A."/>
            <person name="Scott J."/>
            <person name="Pierce K.A."/>
            <person name="Xavier R.J."/>
            <person name="Alm E.J."/>
        </authorList>
    </citation>
    <scope>NUCLEOTIDE SEQUENCE [LARGE SCALE GENOMIC DNA]</scope>
    <source>
        <strain evidence="5 8">BIOML-A11</strain>
        <strain evidence="4 7">BIOML-A16</strain>
        <strain evidence="3 6">BIOML-A29</strain>
    </source>
</reference>
<dbReference type="Proteomes" id="UP000448908">
    <property type="component" value="Unassembled WGS sequence"/>
</dbReference>
<dbReference type="EMBL" id="WNDA01000005">
    <property type="protein sequence ID" value="MTU68449.1"/>
    <property type="molecule type" value="Genomic_DNA"/>
</dbReference>
<evidence type="ECO:0000313" key="8">
    <source>
        <dbReference type="Proteomes" id="UP000482671"/>
    </source>
</evidence>
<evidence type="ECO:0000256" key="1">
    <source>
        <dbReference type="ARBA" id="ARBA00009820"/>
    </source>
</evidence>
<dbReference type="STRING" id="46503.ERS852463_02094"/>
<proteinExistence type="inferred from homology"/>
<dbReference type="RefSeq" id="WP_005641393.1">
    <property type="nucleotide sequence ID" value="NZ_BAABYG010000001.1"/>
</dbReference>
<dbReference type="Proteomes" id="UP001055114">
    <property type="component" value="Unassembled WGS sequence"/>
</dbReference>
<accession>A0A351E1G0</accession>
<organism evidence="5 8">
    <name type="scientific">Parabacteroides merdae</name>
    <dbReference type="NCBI Taxonomy" id="46503"/>
    <lineage>
        <taxon>Bacteria</taxon>
        <taxon>Pseudomonadati</taxon>
        <taxon>Bacteroidota</taxon>
        <taxon>Bacteroidia</taxon>
        <taxon>Bacteroidales</taxon>
        <taxon>Tannerellaceae</taxon>
        <taxon>Parabacteroides</taxon>
    </lineage>
</organism>
<comment type="similarity">
    <text evidence="1">Belongs to the TolB family.</text>
</comment>
<keyword evidence="6" id="KW-1185">Reference proteome</keyword>
<dbReference type="OrthoDB" id="1117425at2"/>
<protein>
    <submittedName>
        <fullName evidence="2">Cytochrome c-binding protein</fullName>
    </submittedName>
</protein>
<dbReference type="PANTHER" id="PTHR36842:SF1">
    <property type="entry name" value="PROTEIN TOLB"/>
    <property type="match status" value="1"/>
</dbReference>
<evidence type="ECO:0000313" key="4">
    <source>
        <dbReference type="EMBL" id="MTU68449.1"/>
    </source>
</evidence>
<evidence type="ECO:0000313" key="5">
    <source>
        <dbReference type="EMBL" id="MTV01915.1"/>
    </source>
</evidence>
<dbReference type="InterPro" id="IPR011659">
    <property type="entry name" value="WD40"/>
</dbReference>
<dbReference type="EMBL" id="WNCN01000018">
    <property type="protein sequence ID" value="MTU40431.1"/>
    <property type="molecule type" value="Genomic_DNA"/>
</dbReference>
<dbReference type="PANTHER" id="PTHR36842">
    <property type="entry name" value="PROTEIN TOLB HOMOLOG"/>
    <property type="match status" value="1"/>
</dbReference>
<evidence type="ECO:0000313" key="2">
    <source>
        <dbReference type="EMBL" id="GKH74258.1"/>
    </source>
</evidence>
<dbReference type="Proteomes" id="UP000434916">
    <property type="component" value="Unassembled WGS sequence"/>
</dbReference>
<dbReference type="InterPro" id="IPR011042">
    <property type="entry name" value="6-blade_b-propeller_TolB-like"/>
</dbReference>
<name>A0A351E1G0_9BACT</name>
<dbReference type="AlphaFoldDB" id="A0A351E1G0"/>
<dbReference type="PROSITE" id="PS51257">
    <property type="entry name" value="PROKAR_LIPOPROTEIN"/>
    <property type="match status" value="1"/>
</dbReference>
<dbReference type="Gene3D" id="2.120.10.30">
    <property type="entry name" value="TolB, C-terminal domain"/>
    <property type="match status" value="2"/>
</dbReference>